<evidence type="ECO:0000256" key="1">
    <source>
        <dbReference type="ARBA" id="ARBA00001974"/>
    </source>
</evidence>
<keyword evidence="5" id="KW-0560">Oxidoreductase</keyword>
<reference evidence="9 10" key="1">
    <citation type="submission" date="2019-03" db="EMBL/GenBank/DDBJ databases">
        <title>Genomic Encyclopedia of Type Strains, Phase IV (KMG-IV): sequencing the most valuable type-strain genomes for metagenomic binning, comparative biology and taxonomic classification.</title>
        <authorList>
            <person name="Goeker M."/>
        </authorList>
    </citation>
    <scope>NUCLEOTIDE SEQUENCE [LARGE SCALE GENOMIC DNA]</scope>
    <source>
        <strain evidence="9 10">DSM 15969</strain>
    </source>
</reference>
<evidence type="ECO:0000256" key="5">
    <source>
        <dbReference type="RuleBase" id="RU362125"/>
    </source>
</evidence>
<evidence type="ECO:0000256" key="2">
    <source>
        <dbReference type="ARBA" id="ARBA00009347"/>
    </source>
</evidence>
<dbReference type="Gene3D" id="2.40.110.10">
    <property type="entry name" value="Butyryl-CoA Dehydrogenase, subunit A, domain 2"/>
    <property type="match status" value="1"/>
</dbReference>
<dbReference type="EMBL" id="SLUI01000006">
    <property type="protein sequence ID" value="TCL37149.1"/>
    <property type="molecule type" value="Genomic_DNA"/>
</dbReference>
<dbReference type="InterPro" id="IPR009100">
    <property type="entry name" value="AcylCoA_DH/oxidase_NM_dom_sf"/>
</dbReference>
<accession>A0A4R1PX15</accession>
<feature type="domain" description="Acyl-CoA oxidase/dehydrogenase middle" evidence="7">
    <location>
        <begin position="120"/>
        <end position="215"/>
    </location>
</feature>
<evidence type="ECO:0000256" key="3">
    <source>
        <dbReference type="ARBA" id="ARBA00022630"/>
    </source>
</evidence>
<dbReference type="InterPro" id="IPR009075">
    <property type="entry name" value="AcylCo_DH/oxidase_C"/>
</dbReference>
<gene>
    <name evidence="9" type="ORF">EV210_10610</name>
</gene>
<proteinExistence type="inferred from homology"/>
<evidence type="ECO:0000259" key="7">
    <source>
        <dbReference type="Pfam" id="PF02770"/>
    </source>
</evidence>
<evidence type="ECO:0000256" key="4">
    <source>
        <dbReference type="ARBA" id="ARBA00022827"/>
    </source>
</evidence>
<keyword evidence="4 5" id="KW-0274">FAD</keyword>
<feature type="domain" description="Acyl-CoA dehydrogenase/oxidase C-terminal" evidence="6">
    <location>
        <begin position="228"/>
        <end position="373"/>
    </location>
</feature>
<evidence type="ECO:0000259" key="8">
    <source>
        <dbReference type="Pfam" id="PF02771"/>
    </source>
</evidence>
<dbReference type="PANTHER" id="PTHR43884">
    <property type="entry name" value="ACYL-COA DEHYDROGENASE"/>
    <property type="match status" value="1"/>
</dbReference>
<evidence type="ECO:0000313" key="9">
    <source>
        <dbReference type="EMBL" id="TCL37149.1"/>
    </source>
</evidence>
<name>A0A4R1PX15_9FIRM</name>
<dbReference type="PIRSF" id="PIRSF016578">
    <property type="entry name" value="HsaA"/>
    <property type="match status" value="1"/>
</dbReference>
<organism evidence="9 10">
    <name type="scientific">Anaerospora hongkongensis</name>
    <dbReference type="NCBI Taxonomy" id="244830"/>
    <lineage>
        <taxon>Bacteria</taxon>
        <taxon>Bacillati</taxon>
        <taxon>Bacillota</taxon>
        <taxon>Negativicutes</taxon>
        <taxon>Selenomonadales</taxon>
        <taxon>Sporomusaceae</taxon>
        <taxon>Anaerospora</taxon>
    </lineage>
</organism>
<dbReference type="Pfam" id="PF02771">
    <property type="entry name" value="Acyl-CoA_dh_N"/>
    <property type="match status" value="1"/>
</dbReference>
<evidence type="ECO:0000259" key="6">
    <source>
        <dbReference type="Pfam" id="PF00441"/>
    </source>
</evidence>
<dbReference type="InterPro" id="IPR036250">
    <property type="entry name" value="AcylCo_DH-like_C"/>
</dbReference>
<protein>
    <submittedName>
        <fullName evidence="9">Butyryl-CoA dehydrogenase</fullName>
    </submittedName>
</protein>
<dbReference type="Pfam" id="PF00441">
    <property type="entry name" value="Acyl-CoA_dh_1"/>
    <property type="match status" value="1"/>
</dbReference>
<sequence>MEVIEKCADDIVARAKLFCNDHLQPIARELDKQSRFPVELLEMIAQEGFLGMNYPVSYGGGGYDSVTAHQAVKEFAKVSAGVALTFHVHWMAIDVLLQFGSAEQKRKYLPDLIQGRKIAAYTISEAQAGSDAAGIRSLAVPAEGGWLLNGAKYFCTNGGLADIYIVAFKTDAEAGAKGIGLFIIEKGAAGFQIGPAEEKMGCRSSQTTSLVFHNCLVPPDSLLGNGKDGFKIAMYGLTGGRLGMAVMGLGIAEAALETAARYANRRIAFGKPLSALYAVQEMLAEMHVKIEAAKLLVDDTARQRDSGSDYAVATSVAKLFVAEVVSEVCHKAMQILGGHGYMKYNVVERYVRDARLMDIGVGASEVLKMVVGTTVAKTIGSDNE</sequence>
<comment type="caution">
    <text evidence="9">The sequence shown here is derived from an EMBL/GenBank/DDBJ whole genome shotgun (WGS) entry which is preliminary data.</text>
</comment>
<comment type="cofactor">
    <cofactor evidence="1 5">
        <name>FAD</name>
        <dbReference type="ChEBI" id="CHEBI:57692"/>
    </cofactor>
</comment>
<feature type="domain" description="Acyl-CoA dehydrogenase/oxidase N-terminal" evidence="8">
    <location>
        <begin position="11"/>
        <end position="115"/>
    </location>
</feature>
<keyword evidence="10" id="KW-1185">Reference proteome</keyword>
<dbReference type="SUPFAM" id="SSF47203">
    <property type="entry name" value="Acyl-CoA dehydrogenase C-terminal domain-like"/>
    <property type="match status" value="1"/>
</dbReference>
<dbReference type="GO" id="GO:0050660">
    <property type="term" value="F:flavin adenine dinucleotide binding"/>
    <property type="evidence" value="ECO:0007669"/>
    <property type="project" value="InterPro"/>
</dbReference>
<dbReference type="InterPro" id="IPR037069">
    <property type="entry name" value="AcylCoA_DH/ox_N_sf"/>
</dbReference>
<dbReference type="OrthoDB" id="9802447at2"/>
<comment type="similarity">
    <text evidence="2 5">Belongs to the acyl-CoA dehydrogenase family.</text>
</comment>
<dbReference type="Proteomes" id="UP000295063">
    <property type="component" value="Unassembled WGS sequence"/>
</dbReference>
<dbReference type="GO" id="GO:0003995">
    <property type="term" value="F:acyl-CoA dehydrogenase activity"/>
    <property type="evidence" value="ECO:0007669"/>
    <property type="project" value="TreeGrafter"/>
</dbReference>
<dbReference type="Gene3D" id="1.10.540.10">
    <property type="entry name" value="Acyl-CoA dehydrogenase/oxidase, N-terminal domain"/>
    <property type="match status" value="1"/>
</dbReference>
<dbReference type="Gene3D" id="1.20.140.10">
    <property type="entry name" value="Butyryl-CoA Dehydrogenase, subunit A, domain 3"/>
    <property type="match status" value="1"/>
</dbReference>
<evidence type="ECO:0000313" key="10">
    <source>
        <dbReference type="Proteomes" id="UP000295063"/>
    </source>
</evidence>
<keyword evidence="3 5" id="KW-0285">Flavoprotein</keyword>
<dbReference type="SUPFAM" id="SSF56645">
    <property type="entry name" value="Acyl-CoA dehydrogenase NM domain-like"/>
    <property type="match status" value="1"/>
</dbReference>
<dbReference type="InterPro" id="IPR013786">
    <property type="entry name" value="AcylCoA_DH/ox_N"/>
</dbReference>
<dbReference type="AlphaFoldDB" id="A0A4R1PX15"/>
<dbReference type="InterPro" id="IPR006091">
    <property type="entry name" value="Acyl-CoA_Oxase/DH_mid-dom"/>
</dbReference>
<dbReference type="RefSeq" id="WP_132079246.1">
    <property type="nucleotide sequence ID" value="NZ_SLUI01000006.1"/>
</dbReference>
<dbReference type="Pfam" id="PF02770">
    <property type="entry name" value="Acyl-CoA_dh_M"/>
    <property type="match status" value="1"/>
</dbReference>
<dbReference type="InterPro" id="IPR046373">
    <property type="entry name" value="Acyl-CoA_Oxase/DH_mid-dom_sf"/>
</dbReference>
<dbReference type="PANTHER" id="PTHR43884:SF12">
    <property type="entry name" value="ISOVALERYL-COA DEHYDROGENASE, MITOCHONDRIAL-RELATED"/>
    <property type="match status" value="1"/>
</dbReference>
<dbReference type="FunFam" id="1.20.140.10:FF:000004">
    <property type="entry name" value="Acyl-CoA dehydrogenase FadE25"/>
    <property type="match status" value="1"/>
</dbReference>